<evidence type="ECO:0000313" key="2">
    <source>
        <dbReference type="Proteomes" id="UP000216063"/>
    </source>
</evidence>
<reference evidence="1 2" key="1">
    <citation type="submission" date="2017-07" db="EMBL/GenBank/DDBJ databases">
        <title>The new phylogeny of genus Mycobacterium.</title>
        <authorList>
            <person name="Tortoli E."/>
            <person name="Trovato A."/>
            <person name="Cirillo D.M."/>
        </authorList>
    </citation>
    <scope>NUCLEOTIDE SEQUENCE [LARGE SCALE GENOMIC DNA]</scope>
    <source>
        <strain evidence="1 2">ATCC 33027</strain>
    </source>
</reference>
<dbReference type="RefSeq" id="WP_094483807.1">
    <property type="nucleotide sequence ID" value="NZ_NOZR01000027.1"/>
</dbReference>
<proteinExistence type="predicted"/>
<accession>A0A255D8D3</accession>
<sequence length="297" mass="32532">MTNADELPIEPRGALLITTSPAGQVIHFERICTLSAEDYIRYKQAYKQVSNLLFGSVYTYFASSKSLLRSAVMAANQAADAGMVHPNSAPDTFATWLTSLRATALSLCSGVVYHQDKMLRRIEKAYGIGSATYDQVQADFHGLYDGYAGYRFLCRLRNVMVHESMEAVTAAVKQIQVGGHIQSRFRVTIDRTFIAQSEMKKAVKAEIVGRSENPDVLVLADEITGPLAGVNTTIEALLLDSMSPAHHAVVEFDGLFGGRPGLRAIASSPDDGPRPHIPSYMPWAQQVIDLARQRVQA</sequence>
<evidence type="ECO:0000313" key="1">
    <source>
        <dbReference type="EMBL" id="OYN75657.1"/>
    </source>
</evidence>
<name>A0A255D8D3_9MYCO</name>
<dbReference type="AlphaFoldDB" id="A0A255D8D3"/>
<protein>
    <submittedName>
        <fullName evidence="1">Uncharacterized protein</fullName>
    </submittedName>
</protein>
<dbReference type="EMBL" id="NOZR01000027">
    <property type="protein sequence ID" value="OYN75657.1"/>
    <property type="molecule type" value="Genomic_DNA"/>
</dbReference>
<keyword evidence="2" id="KW-1185">Reference proteome</keyword>
<gene>
    <name evidence="1" type="ORF">CG716_24950</name>
</gene>
<dbReference type="Proteomes" id="UP000216063">
    <property type="component" value="Unassembled WGS sequence"/>
</dbReference>
<comment type="caution">
    <text evidence="1">The sequence shown here is derived from an EMBL/GenBank/DDBJ whole genome shotgun (WGS) entry which is preliminary data.</text>
</comment>
<organism evidence="1 2">
    <name type="scientific">Mycolicibacterium sphagni</name>
    <dbReference type="NCBI Taxonomy" id="1786"/>
    <lineage>
        <taxon>Bacteria</taxon>
        <taxon>Bacillati</taxon>
        <taxon>Actinomycetota</taxon>
        <taxon>Actinomycetes</taxon>
        <taxon>Mycobacteriales</taxon>
        <taxon>Mycobacteriaceae</taxon>
        <taxon>Mycolicibacterium</taxon>
    </lineage>
</organism>
<dbReference type="OrthoDB" id="4578214at2"/>